<feature type="transmembrane region" description="Helical" evidence="2">
    <location>
        <begin position="243"/>
        <end position="262"/>
    </location>
</feature>
<protein>
    <submittedName>
        <fullName evidence="3">GAP family protein</fullName>
    </submittedName>
</protein>
<feature type="compositionally biased region" description="Low complexity" evidence="1">
    <location>
        <begin position="127"/>
        <end position="136"/>
    </location>
</feature>
<evidence type="ECO:0000256" key="1">
    <source>
        <dbReference type="SAM" id="MobiDB-lite"/>
    </source>
</evidence>
<feature type="transmembrane region" description="Helical" evidence="2">
    <location>
        <begin position="164"/>
        <end position="189"/>
    </location>
</feature>
<name>A0ABS6HJK3_MYCGD</name>
<reference evidence="3 4" key="1">
    <citation type="submission" date="2021-05" db="EMBL/GenBank/DDBJ databases">
        <title>Draft Genome Sequences of Clinical Respiratory Isolates of Mycobacterium goodii Recovered in Ireland.</title>
        <authorList>
            <person name="Flanagan P.R."/>
            <person name="Mok S."/>
            <person name="Roycroft E."/>
            <person name="Rogers T.R."/>
            <person name="Fitzgibbon M."/>
        </authorList>
    </citation>
    <scope>NUCLEOTIDE SEQUENCE [LARGE SCALE GENOMIC DNA]</scope>
    <source>
        <strain evidence="3 4">14IE55</strain>
    </source>
</reference>
<dbReference type="Pfam" id="PF11139">
    <property type="entry name" value="SfLAP"/>
    <property type="match status" value="1"/>
</dbReference>
<evidence type="ECO:0000313" key="4">
    <source>
        <dbReference type="Proteomes" id="UP000696413"/>
    </source>
</evidence>
<gene>
    <name evidence="3" type="ORF">KL859_08245</name>
</gene>
<feature type="transmembrane region" description="Helical" evidence="2">
    <location>
        <begin position="38"/>
        <end position="59"/>
    </location>
</feature>
<feature type="region of interest" description="Disordered" evidence="1">
    <location>
        <begin position="118"/>
        <end position="141"/>
    </location>
</feature>
<comment type="caution">
    <text evidence="3">The sequence shown here is derived from an EMBL/GenBank/DDBJ whole genome shotgun (WGS) entry which is preliminary data.</text>
</comment>
<evidence type="ECO:0000313" key="3">
    <source>
        <dbReference type="EMBL" id="MBU8822867.1"/>
    </source>
</evidence>
<dbReference type="EMBL" id="JAHBOM010000005">
    <property type="protein sequence ID" value="MBU8822867.1"/>
    <property type="molecule type" value="Genomic_DNA"/>
</dbReference>
<feature type="transmembrane region" description="Helical" evidence="2">
    <location>
        <begin position="195"/>
        <end position="222"/>
    </location>
</feature>
<accession>A0ABS6HJK3</accession>
<evidence type="ECO:0000256" key="2">
    <source>
        <dbReference type="SAM" id="Phobius"/>
    </source>
</evidence>
<keyword evidence="2" id="KW-0812">Transmembrane</keyword>
<keyword evidence="4" id="KW-1185">Reference proteome</keyword>
<keyword evidence="2" id="KW-1133">Transmembrane helix</keyword>
<dbReference type="RefSeq" id="WP_214394569.1">
    <property type="nucleotide sequence ID" value="NZ_JAHBOL010000022.1"/>
</dbReference>
<feature type="transmembrane region" description="Helical" evidence="2">
    <location>
        <begin position="6"/>
        <end position="26"/>
    </location>
</feature>
<feature type="transmembrane region" description="Helical" evidence="2">
    <location>
        <begin position="79"/>
        <end position="99"/>
    </location>
</feature>
<dbReference type="Proteomes" id="UP000696413">
    <property type="component" value="Unassembled WGS sequence"/>
</dbReference>
<sequence length="265" mass="27713">MWSSVMGLALMGTLNPVRLGVLLLLISRQKPAQNLLAFWIGCLTVSLFLIVGPLLLLHFTPLFDSFSDRLTAASDKSRFAHLQIGIGLFALFVAAAIAARMRLRRRAGAAVAQTGDGLLSSPGTGPGAMAAPADAPGSEESDLLRGTSRRLVARARDAWNSGTLWVAFAVGLAMGPAPEIVVVVLAVIATSGATASVQLVAAVAYIAGVLAVVEIALISYVLAPARTEPVLRRLRGWALVHRLHVLVVIFAVVGISSLVRGLSVV</sequence>
<keyword evidence="2" id="KW-0472">Membrane</keyword>
<organism evidence="3 4">
    <name type="scientific">Mycolicibacterium goodii</name>
    <name type="common">Mycobacterium goodii</name>
    <dbReference type="NCBI Taxonomy" id="134601"/>
    <lineage>
        <taxon>Bacteria</taxon>
        <taxon>Bacillati</taxon>
        <taxon>Actinomycetota</taxon>
        <taxon>Actinomycetes</taxon>
        <taxon>Mycobacteriales</taxon>
        <taxon>Mycobacteriaceae</taxon>
        <taxon>Mycolicibacterium</taxon>
    </lineage>
</organism>
<proteinExistence type="predicted"/>
<dbReference type="InterPro" id="IPR021315">
    <property type="entry name" value="Gap/Sap"/>
</dbReference>